<dbReference type="GO" id="GO:0003676">
    <property type="term" value="F:nucleic acid binding"/>
    <property type="evidence" value="ECO:0007669"/>
    <property type="project" value="InterPro"/>
</dbReference>
<protein>
    <recommendedName>
        <fullName evidence="3">Integrase catalytic domain-containing protein</fullName>
    </recommendedName>
</protein>
<dbReference type="Proteomes" id="UP000078492">
    <property type="component" value="Unassembled WGS sequence"/>
</dbReference>
<dbReference type="PANTHER" id="PTHR47331">
    <property type="entry name" value="PHD-TYPE DOMAIN-CONTAINING PROTEIN"/>
    <property type="match status" value="1"/>
</dbReference>
<dbReference type="AlphaFoldDB" id="A0A151JA06"/>
<dbReference type="Gene3D" id="3.30.420.10">
    <property type="entry name" value="Ribonuclease H-like superfamily/Ribonuclease H"/>
    <property type="match status" value="1"/>
</dbReference>
<gene>
    <name evidence="1" type="ORF">ALC57_05842</name>
</gene>
<name>A0A151JA06_9HYME</name>
<evidence type="ECO:0000313" key="1">
    <source>
        <dbReference type="EMBL" id="KYN21783.1"/>
    </source>
</evidence>
<reference evidence="1 2" key="1">
    <citation type="submission" date="2015-09" db="EMBL/GenBank/DDBJ databases">
        <title>Trachymyrmex cornetzi WGS genome.</title>
        <authorList>
            <person name="Nygaard S."/>
            <person name="Hu H."/>
            <person name="Boomsma J."/>
            <person name="Zhang G."/>
        </authorList>
    </citation>
    <scope>NUCLEOTIDE SEQUENCE [LARGE SCALE GENOMIC DNA]</scope>
    <source>
        <strain evidence="1">Tcor2-1</strain>
        <tissue evidence="1">Whole body</tissue>
    </source>
</reference>
<dbReference type="InterPro" id="IPR036397">
    <property type="entry name" value="RNaseH_sf"/>
</dbReference>
<sequence length="307" mass="34936">MSLESTTLWCDSTVVLGWICAQPNLLAVFESNRVARIQELTEGKEWRHVSTGDNPADWLSRGANPSELKRADIWWNGPDFLANPPEDWSEMPHIEPLTQKNRPVFLVKTVESNVIDLLFARRSKLHKIVRIFAYCRRFIQHLKKGNRSGGDISAEEYYSSLVELVKYSQGDSFNAEIESLARGMPITKGSLASWTPFLDEDGILRVRGRLKNWLFTSNSKCYVCVFVCFSTKALHLEFVSNLIKEAFIATLRRFVSRRGKSSHVYSDNGTSFVGGNNELVELGRPLEINRLILVKEDNLPPSKWKLG</sequence>
<accession>A0A151JA06</accession>
<evidence type="ECO:0008006" key="3">
    <source>
        <dbReference type="Google" id="ProtNLM"/>
    </source>
</evidence>
<dbReference type="EMBL" id="KQ979377">
    <property type="protein sequence ID" value="KYN21783.1"/>
    <property type="molecule type" value="Genomic_DNA"/>
</dbReference>
<organism evidence="1 2">
    <name type="scientific">Trachymyrmex cornetzi</name>
    <dbReference type="NCBI Taxonomy" id="471704"/>
    <lineage>
        <taxon>Eukaryota</taxon>
        <taxon>Metazoa</taxon>
        <taxon>Ecdysozoa</taxon>
        <taxon>Arthropoda</taxon>
        <taxon>Hexapoda</taxon>
        <taxon>Insecta</taxon>
        <taxon>Pterygota</taxon>
        <taxon>Neoptera</taxon>
        <taxon>Endopterygota</taxon>
        <taxon>Hymenoptera</taxon>
        <taxon>Apocrita</taxon>
        <taxon>Aculeata</taxon>
        <taxon>Formicoidea</taxon>
        <taxon>Formicidae</taxon>
        <taxon>Myrmicinae</taxon>
        <taxon>Trachymyrmex</taxon>
    </lineage>
</organism>
<dbReference type="STRING" id="471704.A0A151JA06"/>
<evidence type="ECO:0000313" key="2">
    <source>
        <dbReference type="Proteomes" id="UP000078492"/>
    </source>
</evidence>
<dbReference type="InterPro" id="IPR012337">
    <property type="entry name" value="RNaseH-like_sf"/>
</dbReference>
<dbReference type="SUPFAM" id="SSF53098">
    <property type="entry name" value="Ribonuclease H-like"/>
    <property type="match status" value="1"/>
</dbReference>
<keyword evidence="2" id="KW-1185">Reference proteome</keyword>
<proteinExistence type="predicted"/>